<proteinExistence type="predicted"/>
<reference evidence="1 2" key="1">
    <citation type="submission" date="2020-08" db="EMBL/GenBank/DDBJ databases">
        <title>Genomic Encyclopedia of Type Strains, Phase IV (KMG-IV): sequencing the most valuable type-strain genomes for metagenomic binning, comparative biology and taxonomic classification.</title>
        <authorList>
            <person name="Goeker M."/>
        </authorList>
    </citation>
    <scope>NUCLEOTIDE SEQUENCE [LARGE SCALE GENOMIC DNA]</scope>
    <source>
        <strain evidence="1 2">DSM 26944</strain>
    </source>
</reference>
<dbReference type="InterPro" id="IPR024747">
    <property type="entry name" value="Pyridox_Oxase-rel"/>
</dbReference>
<organism evidence="1 2">
    <name type="scientific">Brucella daejeonensis</name>
    <dbReference type="NCBI Taxonomy" id="659015"/>
    <lineage>
        <taxon>Bacteria</taxon>
        <taxon>Pseudomonadati</taxon>
        <taxon>Pseudomonadota</taxon>
        <taxon>Alphaproteobacteria</taxon>
        <taxon>Hyphomicrobiales</taxon>
        <taxon>Brucellaceae</taxon>
        <taxon>Brucella/Ochrobactrum group</taxon>
        <taxon>Brucella</taxon>
    </lineage>
</organism>
<name>A0A7W9B066_9HYPH</name>
<comment type="caution">
    <text evidence="1">The sequence shown here is derived from an EMBL/GenBank/DDBJ whole genome shotgun (WGS) entry which is preliminary data.</text>
</comment>
<dbReference type="Gene3D" id="2.30.110.10">
    <property type="entry name" value="Electron Transport, Fmn-binding Protein, Chain A"/>
    <property type="match status" value="1"/>
</dbReference>
<dbReference type="InterPro" id="IPR012349">
    <property type="entry name" value="Split_barrel_FMN-bd"/>
</dbReference>
<gene>
    <name evidence="1" type="ORF">FHS76_003712</name>
</gene>
<evidence type="ECO:0000313" key="1">
    <source>
        <dbReference type="EMBL" id="MBB5703802.1"/>
    </source>
</evidence>
<dbReference type="SUPFAM" id="SSF50475">
    <property type="entry name" value="FMN-binding split barrel"/>
    <property type="match status" value="1"/>
</dbReference>
<keyword evidence="2" id="KW-1185">Reference proteome</keyword>
<dbReference type="Proteomes" id="UP000555546">
    <property type="component" value="Unassembled WGS sequence"/>
</dbReference>
<protein>
    <recommendedName>
        <fullName evidence="3">Pyridoxamine 5'-phosphate oxidase family protein</fullName>
    </recommendedName>
</protein>
<dbReference type="RefSeq" id="WP_183656174.1">
    <property type="nucleotide sequence ID" value="NZ_JACIJG010000018.1"/>
</dbReference>
<evidence type="ECO:0008006" key="3">
    <source>
        <dbReference type="Google" id="ProtNLM"/>
    </source>
</evidence>
<dbReference type="EMBL" id="JACIJG010000018">
    <property type="protein sequence ID" value="MBB5703802.1"/>
    <property type="molecule type" value="Genomic_DNA"/>
</dbReference>
<sequence length="144" mass="16698">MIIREMSQYDIRNMIQHTPLGRLGYVLDNRPFIVPLSFRFSGGSLYSFTTDGQKTEALRWNDAVCILFDHIESPTKWSTVVVQGHYREIALEDEKNAIVELMASEPNWWEPGYMKTVDKEGHERKLEPVFFRIDIESATGRETG</sequence>
<dbReference type="Pfam" id="PF12900">
    <property type="entry name" value="Pyridox_ox_2"/>
    <property type="match status" value="1"/>
</dbReference>
<evidence type="ECO:0000313" key="2">
    <source>
        <dbReference type="Proteomes" id="UP000555546"/>
    </source>
</evidence>
<dbReference type="AlphaFoldDB" id="A0A7W9B066"/>
<accession>A0A7W9B066</accession>